<evidence type="ECO:0000256" key="2">
    <source>
        <dbReference type="SAM" id="Phobius"/>
    </source>
</evidence>
<evidence type="ECO:0008006" key="5">
    <source>
        <dbReference type="Google" id="ProtNLM"/>
    </source>
</evidence>
<evidence type="ECO:0000313" key="4">
    <source>
        <dbReference type="Proteomes" id="UP000018201"/>
    </source>
</evidence>
<reference evidence="3" key="2">
    <citation type="submission" date="2013-10" db="EMBL/GenBank/DDBJ databases">
        <authorList>
            <person name="Aslett M."/>
        </authorList>
    </citation>
    <scope>NUCLEOTIDE SEQUENCE [LARGE SCALE GENOMIC DNA]</scope>
    <source>
        <strain evidence="3">Houghton</strain>
    </source>
</reference>
<feature type="transmembrane region" description="Helical" evidence="2">
    <location>
        <begin position="63"/>
        <end position="83"/>
    </location>
</feature>
<keyword evidence="4" id="KW-1185">Reference proteome</keyword>
<reference evidence="3" key="1">
    <citation type="submission" date="2013-10" db="EMBL/GenBank/DDBJ databases">
        <title>Genomic analysis of the causative agents of coccidiosis in chickens.</title>
        <authorList>
            <person name="Reid A.J."/>
            <person name="Blake D."/>
            <person name="Billington K."/>
            <person name="Browne H."/>
            <person name="Dunn M."/>
            <person name="Hung S."/>
            <person name="Kawahara F."/>
            <person name="Miranda-Saavedra D."/>
            <person name="Mourier T."/>
            <person name="Nagra H."/>
            <person name="Otto T.D."/>
            <person name="Rawlings N."/>
            <person name="Sanchez A."/>
            <person name="Sanders M."/>
            <person name="Subramaniam C."/>
            <person name="Tay Y."/>
            <person name="Dear P."/>
            <person name="Doerig C."/>
            <person name="Gruber A."/>
            <person name="Parkinson J."/>
            <person name="Shirley M."/>
            <person name="Wan K.L."/>
            <person name="Berriman M."/>
            <person name="Tomley F."/>
            <person name="Pain A."/>
        </authorList>
    </citation>
    <scope>NUCLEOTIDE SEQUENCE [LARGE SCALE GENOMIC DNA]</scope>
    <source>
        <strain evidence="3">Houghton</strain>
    </source>
</reference>
<dbReference type="VEuPathDB" id="ToxoDB:EPH_0023290"/>
<feature type="region of interest" description="Disordered" evidence="1">
    <location>
        <begin position="1"/>
        <end position="55"/>
    </location>
</feature>
<organism evidence="3 4">
    <name type="scientific">Eimeria praecox</name>
    <dbReference type="NCBI Taxonomy" id="51316"/>
    <lineage>
        <taxon>Eukaryota</taxon>
        <taxon>Sar</taxon>
        <taxon>Alveolata</taxon>
        <taxon>Apicomplexa</taxon>
        <taxon>Conoidasida</taxon>
        <taxon>Coccidia</taxon>
        <taxon>Eucoccidiorida</taxon>
        <taxon>Eimeriorina</taxon>
        <taxon>Eimeriidae</taxon>
        <taxon>Eimeria</taxon>
    </lineage>
</organism>
<dbReference type="AlphaFoldDB" id="U6H696"/>
<dbReference type="EMBL" id="HG709108">
    <property type="protein sequence ID" value="CDI87990.1"/>
    <property type="molecule type" value="Genomic_DNA"/>
</dbReference>
<name>U6H696_9EIME</name>
<evidence type="ECO:0000313" key="3">
    <source>
        <dbReference type="EMBL" id="CDI87990.1"/>
    </source>
</evidence>
<accession>U6H696</accession>
<dbReference type="Proteomes" id="UP000018201">
    <property type="component" value="Unassembled WGS sequence"/>
</dbReference>
<protein>
    <recommendedName>
        <fullName evidence="5">Transmembrane protein</fullName>
    </recommendedName>
</protein>
<keyword evidence="2" id="KW-1133">Transmembrane helix</keyword>
<sequence length="671" mass="72630">MSLTEEHEPSDDRGHSSALPKTNHYSWEDDAQGASGGLGEADLRYRPVGGGGRRSTGGFRDRMSWVLLSVVIPVLIISVLRIICNASASRSSIREPGPSIRWLSDSEESSQGDSTLSQLIQECVDMEEDLGLSVLQEGTSVESLDAAEHVARIASSLYREALVFENERQQTQPAAQATLPSFPPSSTSLGVDYQYQQAEVAVQMPHQQQRAARDQQRLVSGPTTSQYQRGNIIHKFLNWTYPSLGGASQPVPEHRPIVVAPSRALGHLQRPFPKPGVPTPQSVAGPAKRLAAGWHSAGLLPHGAPLLPQDEVQHRSAKKRRIEASYGVSPELDPDSWLDTLPGIDTSAEEQRQIPESPQGLPTDQAVPASRSACRVRAGESKPPAAAKVRVVLAVGDEGEPSAVARGATDNVSVATTAADAAGKPSAGASAPSTAAEVSSATAAALLRTDWILKHPYVHLPVLEEGVKPPDIVLSASKFGKIRGLSLHEILLSLRHLFTKQTLNQDEANFLVTYVHDLAMASAAGAREAKRLIRPSHGLTNIGRHFLILDAMVSALNVLGVSRTSCPWWEDFAGCFDANYRYTEPGLRAHDSGRANVTLANRLLAAISVYKGGKRPPPMEVVDLKRTLFFSPYGSTAFKGSKWEPWRSDHLRFEREYPGLSALLPQSRLPY</sequence>
<keyword evidence="2" id="KW-0472">Membrane</keyword>
<feature type="compositionally biased region" description="Basic and acidic residues" evidence="1">
    <location>
        <begin position="1"/>
        <end position="15"/>
    </location>
</feature>
<gene>
    <name evidence="3" type="ORF">EPH_0023290</name>
</gene>
<keyword evidence="2" id="KW-0812">Transmembrane</keyword>
<proteinExistence type="predicted"/>
<evidence type="ECO:0000256" key="1">
    <source>
        <dbReference type="SAM" id="MobiDB-lite"/>
    </source>
</evidence>
<feature type="region of interest" description="Disordered" evidence="1">
    <location>
        <begin position="91"/>
        <end position="115"/>
    </location>
</feature>